<feature type="transmembrane region" description="Helical" evidence="5">
    <location>
        <begin position="204"/>
        <end position="225"/>
    </location>
</feature>
<dbReference type="PANTHER" id="PTHR21324:SF2">
    <property type="entry name" value="EG:22E5.9 PROTEIN"/>
    <property type="match status" value="1"/>
</dbReference>
<comment type="caution">
    <text evidence="7">The sequence shown here is derived from an EMBL/GenBank/DDBJ whole genome shotgun (WGS) entry which is preliminary data.</text>
</comment>
<feature type="transmembrane region" description="Helical" evidence="5">
    <location>
        <begin position="168"/>
        <end position="192"/>
    </location>
</feature>
<evidence type="ECO:0000259" key="6">
    <source>
        <dbReference type="Pfam" id="PF10277"/>
    </source>
</evidence>
<proteinExistence type="predicted"/>
<feature type="transmembrane region" description="Helical" evidence="5">
    <location>
        <begin position="12"/>
        <end position="34"/>
    </location>
</feature>
<protein>
    <recommendedName>
        <fullName evidence="6">CWH43-like N-terminal domain-containing protein</fullName>
    </recommendedName>
</protein>
<evidence type="ECO:0000256" key="1">
    <source>
        <dbReference type="ARBA" id="ARBA00004127"/>
    </source>
</evidence>
<feature type="transmembrane region" description="Helical" evidence="5">
    <location>
        <begin position="103"/>
        <end position="125"/>
    </location>
</feature>
<feature type="transmembrane region" description="Helical" evidence="5">
    <location>
        <begin position="65"/>
        <end position="82"/>
    </location>
</feature>
<accession>A0ABR4BAQ4</accession>
<gene>
    <name evidence="7" type="ORF">ABVK25_005024</name>
</gene>
<keyword evidence="8" id="KW-1185">Reference proteome</keyword>
<evidence type="ECO:0000313" key="7">
    <source>
        <dbReference type="EMBL" id="KAL2054720.1"/>
    </source>
</evidence>
<dbReference type="PANTHER" id="PTHR21324">
    <property type="entry name" value="FASTING-INDUCIBLE INTEGRAL MEMBRANE PROTEIN TM6P1-RELATED"/>
    <property type="match status" value="1"/>
</dbReference>
<dbReference type="InterPro" id="IPR019402">
    <property type="entry name" value="CWH43_N"/>
</dbReference>
<feature type="domain" description="CWH43-like N-terminal" evidence="6">
    <location>
        <begin position="12"/>
        <end position="225"/>
    </location>
</feature>
<dbReference type="Proteomes" id="UP001590951">
    <property type="component" value="Unassembled WGS sequence"/>
</dbReference>
<evidence type="ECO:0000256" key="5">
    <source>
        <dbReference type="SAM" id="Phobius"/>
    </source>
</evidence>
<dbReference type="InterPro" id="IPR050911">
    <property type="entry name" value="DRAM/TMEM150_Autophagy_Mod"/>
</dbReference>
<reference evidence="7 8" key="1">
    <citation type="submission" date="2024-09" db="EMBL/GenBank/DDBJ databases">
        <title>Rethinking Asexuality: The Enigmatic Case of Functional Sexual Genes in Lepraria (Stereocaulaceae).</title>
        <authorList>
            <person name="Doellman M."/>
            <person name="Sun Y."/>
            <person name="Barcenas-Pena A."/>
            <person name="Lumbsch H.T."/>
            <person name="Grewe F."/>
        </authorList>
    </citation>
    <scope>NUCLEOTIDE SEQUENCE [LARGE SCALE GENOMIC DNA]</scope>
    <source>
        <strain evidence="7 8">Grewe 0041</strain>
    </source>
</reference>
<evidence type="ECO:0000256" key="3">
    <source>
        <dbReference type="ARBA" id="ARBA00022989"/>
    </source>
</evidence>
<keyword evidence="2 5" id="KW-0812">Transmembrane</keyword>
<keyword evidence="4 5" id="KW-0472">Membrane</keyword>
<organism evidence="7 8">
    <name type="scientific">Lepraria finkii</name>
    <dbReference type="NCBI Taxonomy" id="1340010"/>
    <lineage>
        <taxon>Eukaryota</taxon>
        <taxon>Fungi</taxon>
        <taxon>Dikarya</taxon>
        <taxon>Ascomycota</taxon>
        <taxon>Pezizomycotina</taxon>
        <taxon>Lecanoromycetes</taxon>
        <taxon>OSLEUM clade</taxon>
        <taxon>Lecanoromycetidae</taxon>
        <taxon>Lecanorales</taxon>
        <taxon>Lecanorineae</taxon>
        <taxon>Stereocaulaceae</taxon>
        <taxon>Lepraria</taxon>
    </lineage>
</organism>
<sequence length="297" mass="32836">MAVPGTLKYSFIWILPLISAFTWLGMLLAMLIVWELEGHPHYASMSPNQHIAYISDIGAQGLKPLFIAGCVVTTVFLDLSFASERWLRHTGRLAKNLGTAEKILSGLSMVFAVAGTAGLILLSIFDTLHHPKLHDGFLLLFIAGYVVSAIFICAEYQRLGIHFREHFILRFSFWAKLTFIIIEVILAIVFAATSFNKEQNVAGVFEWIVALFFTFYVLTFFIDLLPAARSNQVHTNFERMYMREAENGTAMMDGAGYTNGTANDTANGTNGNAYAIGATGHEGMGIGQHKPPTAQNF</sequence>
<comment type="subcellular location">
    <subcellularLocation>
        <location evidence="1">Endomembrane system</location>
        <topology evidence="1">Multi-pass membrane protein</topology>
    </subcellularLocation>
</comment>
<dbReference type="Pfam" id="PF10277">
    <property type="entry name" value="Frag1"/>
    <property type="match status" value="1"/>
</dbReference>
<keyword evidence="3 5" id="KW-1133">Transmembrane helix</keyword>
<feature type="transmembrane region" description="Helical" evidence="5">
    <location>
        <begin position="137"/>
        <end position="156"/>
    </location>
</feature>
<evidence type="ECO:0000256" key="4">
    <source>
        <dbReference type="ARBA" id="ARBA00023136"/>
    </source>
</evidence>
<evidence type="ECO:0000313" key="8">
    <source>
        <dbReference type="Proteomes" id="UP001590951"/>
    </source>
</evidence>
<dbReference type="EMBL" id="JBHFEH010000014">
    <property type="protein sequence ID" value="KAL2054720.1"/>
    <property type="molecule type" value="Genomic_DNA"/>
</dbReference>
<evidence type="ECO:0000256" key="2">
    <source>
        <dbReference type="ARBA" id="ARBA00022692"/>
    </source>
</evidence>
<name>A0ABR4BAQ4_9LECA</name>